<evidence type="ECO:0000256" key="3">
    <source>
        <dbReference type="ARBA" id="ARBA00023136"/>
    </source>
</evidence>
<protein>
    <submittedName>
        <fullName evidence="7">LppP/LprE family lipoprotein</fullName>
    </submittedName>
</protein>
<dbReference type="InterPro" id="IPR025971">
    <property type="entry name" value="LppP/LprE"/>
</dbReference>
<keyword evidence="5 7" id="KW-0449">Lipoprotein</keyword>
<keyword evidence="4" id="KW-0564">Palmitate</keyword>
<gene>
    <name evidence="7" type="ORF">EF294_12515</name>
</gene>
<dbReference type="AlphaFoldDB" id="A0A3N4GF92"/>
<keyword evidence="1" id="KW-1003">Cell membrane</keyword>
<proteinExistence type="predicted"/>
<sequence>MTSARRSPSTRPPTGLRRLLVLCLAVAGVLAGSLSATALGAGDAAAAPPGSGHGLCFDLNSALARDSLTKIGRDVNGGSWEPHSASTNPLSRGCNLDWMLVNGNGVGDATYQSRVLLFHHGRFLGTVDPRPYSYTSIADWTRDHVTVKYRWLRADDPFCCASGGPTYVTAFQLGGRVIRLGFFPPA</sequence>
<keyword evidence="8" id="KW-1185">Reference proteome</keyword>
<dbReference type="Proteomes" id="UP000267536">
    <property type="component" value="Unassembled WGS sequence"/>
</dbReference>
<accession>A0A3N4GF92</accession>
<evidence type="ECO:0000256" key="4">
    <source>
        <dbReference type="ARBA" id="ARBA00023139"/>
    </source>
</evidence>
<evidence type="ECO:0000313" key="7">
    <source>
        <dbReference type="EMBL" id="RPA60047.1"/>
    </source>
</evidence>
<dbReference type="RefSeq" id="WP_123930211.1">
    <property type="nucleotide sequence ID" value="NZ_JBPSDP010000007.1"/>
</dbReference>
<name>A0A3N4GF92_9ACTN</name>
<dbReference type="EMBL" id="RKMH01000008">
    <property type="protein sequence ID" value="RPA60047.1"/>
    <property type="molecule type" value="Genomic_DNA"/>
</dbReference>
<evidence type="ECO:0000256" key="1">
    <source>
        <dbReference type="ARBA" id="ARBA00022475"/>
    </source>
</evidence>
<feature type="signal peptide" evidence="6">
    <location>
        <begin position="1"/>
        <end position="38"/>
    </location>
</feature>
<keyword evidence="2 6" id="KW-0732">Signal</keyword>
<feature type="chain" id="PRO_5038336392" evidence="6">
    <location>
        <begin position="39"/>
        <end position="186"/>
    </location>
</feature>
<evidence type="ECO:0000313" key="8">
    <source>
        <dbReference type="Proteomes" id="UP000267536"/>
    </source>
</evidence>
<evidence type="ECO:0000256" key="5">
    <source>
        <dbReference type="ARBA" id="ARBA00023288"/>
    </source>
</evidence>
<dbReference type="OrthoDB" id="4427395at2"/>
<dbReference type="Pfam" id="PF14041">
    <property type="entry name" value="Lipoprotein_21"/>
    <property type="match status" value="1"/>
</dbReference>
<reference evidence="7 8" key="1">
    <citation type="submission" date="2018-11" db="EMBL/GenBank/DDBJ databases">
        <title>Draft genome sequence of Gordonia sp. RS15-1S isolated from rice stems.</title>
        <authorList>
            <person name="Muangham S."/>
        </authorList>
    </citation>
    <scope>NUCLEOTIDE SEQUENCE [LARGE SCALE GENOMIC DNA]</scope>
    <source>
        <strain evidence="7 8">RS15-1S</strain>
    </source>
</reference>
<keyword evidence="3" id="KW-0472">Membrane</keyword>
<evidence type="ECO:0000256" key="6">
    <source>
        <dbReference type="SAM" id="SignalP"/>
    </source>
</evidence>
<comment type="caution">
    <text evidence="7">The sequence shown here is derived from an EMBL/GenBank/DDBJ whole genome shotgun (WGS) entry which is preliminary data.</text>
</comment>
<evidence type="ECO:0000256" key="2">
    <source>
        <dbReference type="ARBA" id="ARBA00022729"/>
    </source>
</evidence>
<organism evidence="7 8">
    <name type="scientific">Gordonia oryzae</name>
    <dbReference type="NCBI Taxonomy" id="2487349"/>
    <lineage>
        <taxon>Bacteria</taxon>
        <taxon>Bacillati</taxon>
        <taxon>Actinomycetota</taxon>
        <taxon>Actinomycetes</taxon>
        <taxon>Mycobacteriales</taxon>
        <taxon>Gordoniaceae</taxon>
        <taxon>Gordonia</taxon>
    </lineage>
</organism>